<dbReference type="Pfam" id="PF00480">
    <property type="entry name" value="ROK"/>
    <property type="match status" value="1"/>
</dbReference>
<dbReference type="PANTHER" id="PTHR18964">
    <property type="entry name" value="ROK (REPRESSOR, ORF, KINASE) FAMILY"/>
    <property type="match status" value="1"/>
</dbReference>
<dbReference type="InterPro" id="IPR043129">
    <property type="entry name" value="ATPase_NBD"/>
</dbReference>
<dbReference type="Proteomes" id="UP001164020">
    <property type="component" value="Chromosome"/>
</dbReference>
<name>A0ABY7BXF9_9HYPH</name>
<accession>A0ABY7BXF9</accession>
<dbReference type="SUPFAM" id="SSF46785">
    <property type="entry name" value="Winged helix' DNA-binding domain"/>
    <property type="match status" value="1"/>
</dbReference>
<dbReference type="InterPro" id="IPR036388">
    <property type="entry name" value="WH-like_DNA-bd_sf"/>
</dbReference>
<dbReference type="PANTHER" id="PTHR18964:SF149">
    <property type="entry name" value="BIFUNCTIONAL UDP-N-ACETYLGLUCOSAMINE 2-EPIMERASE_N-ACETYLMANNOSAMINE KINASE"/>
    <property type="match status" value="1"/>
</dbReference>
<evidence type="ECO:0000313" key="2">
    <source>
        <dbReference type="EMBL" id="WAP68521.1"/>
    </source>
</evidence>
<dbReference type="SUPFAM" id="SSF53067">
    <property type="entry name" value="Actin-like ATPase domain"/>
    <property type="match status" value="1"/>
</dbReference>
<evidence type="ECO:0000256" key="1">
    <source>
        <dbReference type="ARBA" id="ARBA00006479"/>
    </source>
</evidence>
<protein>
    <submittedName>
        <fullName evidence="2">ROK family transcriptional regulator</fullName>
    </submittedName>
</protein>
<evidence type="ECO:0000313" key="3">
    <source>
        <dbReference type="Proteomes" id="UP001164020"/>
    </source>
</evidence>
<proteinExistence type="inferred from homology"/>
<dbReference type="Gene3D" id="3.30.420.40">
    <property type="match status" value="2"/>
</dbReference>
<reference evidence="2" key="1">
    <citation type="submission" date="2022-12" db="EMBL/GenBank/DDBJ databases">
        <title>Jiella pelagia sp. nov., isolated from phosphonate enriched culture of Northwest Pacific surface seawater.</title>
        <authorList>
            <person name="Shin D.Y."/>
            <person name="Hwang C.Y."/>
        </authorList>
    </citation>
    <scope>NUCLEOTIDE SEQUENCE</scope>
    <source>
        <strain evidence="2">HL-NP1</strain>
    </source>
</reference>
<organism evidence="2 3">
    <name type="scientific">Jiella pelagia</name>
    <dbReference type="NCBI Taxonomy" id="2986949"/>
    <lineage>
        <taxon>Bacteria</taxon>
        <taxon>Pseudomonadati</taxon>
        <taxon>Pseudomonadota</taxon>
        <taxon>Alphaproteobacteria</taxon>
        <taxon>Hyphomicrobiales</taxon>
        <taxon>Aurantimonadaceae</taxon>
        <taxon>Jiella</taxon>
    </lineage>
</organism>
<dbReference type="InterPro" id="IPR036390">
    <property type="entry name" value="WH_DNA-bd_sf"/>
</dbReference>
<sequence length="369" mass="38651">MFRSLVAGGPSTRPQIGEQLALSRPTMSASIGELERLGYVEKIGESQGSLGRKAALYRVGAGAGHVVAIDAGSTHVRLRVATLDHRLLHSRTYRLPTSHRLMNEEISRAVAEEFAAAATETEAGWGPLRAIGIALPSRVVGDGAERASTRQDELFTHFAPPAGPKLVLENNVNCAAVAENVYGVAQGRQDFAYIQIGLKLGMGLMLGGRLIRGRNGAAGEIGHLAYPFAPGHTPVAGEAETYLGTEALMQRVRDAWPEAPPPPPEDAGDLFARAEKDEVAAREQVERHAADIGALVASCVALVDPGLVVLGGGVGTSPLILPIVRKVANALSYAVSVETSSLGPDATVLGIEKLAVDRALDVVLAQPSP</sequence>
<gene>
    <name evidence="2" type="ORF">OH818_25030</name>
</gene>
<dbReference type="InterPro" id="IPR000600">
    <property type="entry name" value="ROK"/>
</dbReference>
<dbReference type="RefSeq" id="WP_268880940.1">
    <property type="nucleotide sequence ID" value="NZ_CP114029.1"/>
</dbReference>
<keyword evidence="3" id="KW-1185">Reference proteome</keyword>
<dbReference type="EMBL" id="CP114029">
    <property type="protein sequence ID" value="WAP68521.1"/>
    <property type="molecule type" value="Genomic_DNA"/>
</dbReference>
<comment type="similarity">
    <text evidence="1">Belongs to the ROK (NagC/XylR) family.</text>
</comment>
<dbReference type="Gene3D" id="1.10.10.10">
    <property type="entry name" value="Winged helix-like DNA-binding domain superfamily/Winged helix DNA-binding domain"/>
    <property type="match status" value="1"/>
</dbReference>